<gene>
    <name evidence="1" type="ORF">BV22DRAFT_1050982</name>
</gene>
<dbReference type="EMBL" id="MU266652">
    <property type="protein sequence ID" value="KAH7919528.1"/>
    <property type="molecule type" value="Genomic_DNA"/>
</dbReference>
<sequence length="192" mass="21046">MRESSSLYLYFGLLRTPEGHGGWRLSRTRNLVCIDGTPTCVGKNRWRKRDSRRQARQSVTYVQAVMLMAVKRINKSFSTVKPERAISKFVLWFEEGVRVGGMTCVECELNLEGGGKPYPAPAGLNQALAMGAPVNYPVLLPAVLSSRPHDLVLDCFTLAPVVPTVFNAVVPPGYFRAVPWNGGPPSSKVSPG</sequence>
<keyword evidence="2" id="KW-1185">Reference proteome</keyword>
<comment type="caution">
    <text evidence="1">The sequence shown here is derived from an EMBL/GenBank/DDBJ whole genome shotgun (WGS) entry which is preliminary data.</text>
</comment>
<name>A0ACB8B3T7_9AGAM</name>
<accession>A0ACB8B3T7</accession>
<dbReference type="Proteomes" id="UP000790709">
    <property type="component" value="Unassembled WGS sequence"/>
</dbReference>
<evidence type="ECO:0000313" key="1">
    <source>
        <dbReference type="EMBL" id="KAH7919528.1"/>
    </source>
</evidence>
<organism evidence="1 2">
    <name type="scientific">Leucogyrophana mollusca</name>
    <dbReference type="NCBI Taxonomy" id="85980"/>
    <lineage>
        <taxon>Eukaryota</taxon>
        <taxon>Fungi</taxon>
        <taxon>Dikarya</taxon>
        <taxon>Basidiomycota</taxon>
        <taxon>Agaricomycotina</taxon>
        <taxon>Agaricomycetes</taxon>
        <taxon>Agaricomycetidae</taxon>
        <taxon>Boletales</taxon>
        <taxon>Boletales incertae sedis</taxon>
        <taxon>Leucogyrophana</taxon>
    </lineage>
</organism>
<evidence type="ECO:0000313" key="2">
    <source>
        <dbReference type="Proteomes" id="UP000790709"/>
    </source>
</evidence>
<reference evidence="1" key="1">
    <citation type="journal article" date="2021" name="New Phytol.">
        <title>Evolutionary innovations through gain and loss of genes in the ectomycorrhizal Boletales.</title>
        <authorList>
            <person name="Wu G."/>
            <person name="Miyauchi S."/>
            <person name="Morin E."/>
            <person name="Kuo A."/>
            <person name="Drula E."/>
            <person name="Varga T."/>
            <person name="Kohler A."/>
            <person name="Feng B."/>
            <person name="Cao Y."/>
            <person name="Lipzen A."/>
            <person name="Daum C."/>
            <person name="Hundley H."/>
            <person name="Pangilinan J."/>
            <person name="Johnson J."/>
            <person name="Barry K."/>
            <person name="LaButti K."/>
            <person name="Ng V."/>
            <person name="Ahrendt S."/>
            <person name="Min B."/>
            <person name="Choi I.G."/>
            <person name="Park H."/>
            <person name="Plett J.M."/>
            <person name="Magnuson J."/>
            <person name="Spatafora J.W."/>
            <person name="Nagy L.G."/>
            <person name="Henrissat B."/>
            <person name="Grigoriev I.V."/>
            <person name="Yang Z.L."/>
            <person name="Xu J."/>
            <person name="Martin F.M."/>
        </authorList>
    </citation>
    <scope>NUCLEOTIDE SEQUENCE</scope>
    <source>
        <strain evidence="1">KUC20120723A-06</strain>
    </source>
</reference>
<protein>
    <submittedName>
        <fullName evidence="1">Uncharacterized protein</fullName>
    </submittedName>
</protein>
<proteinExistence type="predicted"/>